<dbReference type="Gene3D" id="3.30.930.10">
    <property type="entry name" value="Bira Bifunctional Protein, Domain 2"/>
    <property type="match status" value="1"/>
</dbReference>
<evidence type="ECO:0000313" key="2">
    <source>
        <dbReference type="EMBL" id="GAH91646.1"/>
    </source>
</evidence>
<dbReference type="SUPFAM" id="SSF55681">
    <property type="entry name" value="Class II aaRS and biotin synthetases"/>
    <property type="match status" value="1"/>
</dbReference>
<feature type="domain" description="Class II Histidinyl-tRNA synthetase (HisRS)-like catalytic core" evidence="1">
    <location>
        <begin position="8"/>
        <end position="143"/>
    </location>
</feature>
<organism evidence="2">
    <name type="scientific">marine sediment metagenome</name>
    <dbReference type="NCBI Taxonomy" id="412755"/>
    <lineage>
        <taxon>unclassified sequences</taxon>
        <taxon>metagenomes</taxon>
        <taxon>ecological metagenomes</taxon>
    </lineage>
</organism>
<gene>
    <name evidence="2" type="ORF">S06H3_06240</name>
</gene>
<feature type="non-terminal residue" evidence="2">
    <location>
        <position position="144"/>
    </location>
</feature>
<dbReference type="Pfam" id="PF13393">
    <property type="entry name" value="tRNA-synt_His"/>
    <property type="match status" value="1"/>
</dbReference>
<proteinExistence type="predicted"/>
<sequence length="144" mass="16649">MENQKCKGMRDLLPNDMIRFRHIEDAFRTCCLKYGYQEVRTPTLEYLHLFTATGTLTPSMLGKVYSFLDWNGWSGERVVLRPDGTIPIARLYINNLSEHKTSKLFYVTNIFAFEETGKKGRERWQCGAEFLGSAKLAADAEIIW</sequence>
<dbReference type="GO" id="GO:0004821">
    <property type="term" value="F:histidine-tRNA ligase activity"/>
    <property type="evidence" value="ECO:0007669"/>
    <property type="project" value="TreeGrafter"/>
</dbReference>
<name>X1JAB9_9ZZZZ</name>
<accession>X1JAB9</accession>
<dbReference type="InterPro" id="IPR004516">
    <property type="entry name" value="HisRS/HisZ"/>
</dbReference>
<dbReference type="GO" id="GO:0006427">
    <property type="term" value="P:histidyl-tRNA aminoacylation"/>
    <property type="evidence" value="ECO:0007669"/>
    <property type="project" value="TreeGrafter"/>
</dbReference>
<dbReference type="PANTHER" id="PTHR43707:SF1">
    <property type="entry name" value="HISTIDINE--TRNA LIGASE, MITOCHONDRIAL-RELATED"/>
    <property type="match status" value="1"/>
</dbReference>
<dbReference type="InterPro" id="IPR045864">
    <property type="entry name" value="aa-tRNA-synth_II/BPL/LPL"/>
</dbReference>
<dbReference type="InterPro" id="IPR041715">
    <property type="entry name" value="HisRS-like_core"/>
</dbReference>
<dbReference type="PANTHER" id="PTHR43707">
    <property type="entry name" value="HISTIDYL-TRNA SYNTHETASE"/>
    <property type="match status" value="1"/>
</dbReference>
<dbReference type="AlphaFoldDB" id="X1JAB9"/>
<reference evidence="2" key="1">
    <citation type="journal article" date="2014" name="Front. Microbiol.">
        <title>High frequency of phylogenetically diverse reductive dehalogenase-homologous genes in deep subseafloor sedimentary metagenomes.</title>
        <authorList>
            <person name="Kawai M."/>
            <person name="Futagami T."/>
            <person name="Toyoda A."/>
            <person name="Takaki Y."/>
            <person name="Nishi S."/>
            <person name="Hori S."/>
            <person name="Arai W."/>
            <person name="Tsubouchi T."/>
            <person name="Morono Y."/>
            <person name="Uchiyama I."/>
            <person name="Ito T."/>
            <person name="Fujiyama A."/>
            <person name="Inagaki F."/>
            <person name="Takami H."/>
        </authorList>
    </citation>
    <scope>NUCLEOTIDE SEQUENCE</scope>
    <source>
        <strain evidence="2">Expedition CK06-06</strain>
    </source>
</reference>
<comment type="caution">
    <text evidence="2">The sequence shown here is derived from an EMBL/GenBank/DDBJ whole genome shotgun (WGS) entry which is preliminary data.</text>
</comment>
<evidence type="ECO:0000259" key="1">
    <source>
        <dbReference type="Pfam" id="PF13393"/>
    </source>
</evidence>
<protein>
    <recommendedName>
        <fullName evidence="1">Class II Histidinyl-tRNA synthetase (HisRS)-like catalytic core domain-containing protein</fullName>
    </recommendedName>
</protein>
<dbReference type="GO" id="GO:0005737">
    <property type="term" value="C:cytoplasm"/>
    <property type="evidence" value="ECO:0007669"/>
    <property type="project" value="InterPro"/>
</dbReference>
<dbReference type="EMBL" id="BARV01002409">
    <property type="protein sequence ID" value="GAH91646.1"/>
    <property type="molecule type" value="Genomic_DNA"/>
</dbReference>